<evidence type="ECO:0000256" key="1">
    <source>
        <dbReference type="ARBA" id="ARBA00023015"/>
    </source>
</evidence>
<keyword evidence="1" id="KW-0805">Transcription regulation</keyword>
<feature type="DNA-binding region" description="H-T-H motif" evidence="4">
    <location>
        <begin position="46"/>
        <end position="65"/>
    </location>
</feature>
<keyword evidence="3" id="KW-0804">Transcription</keyword>
<dbReference type="PANTHER" id="PTHR30055">
    <property type="entry name" value="HTH-TYPE TRANSCRIPTIONAL REGULATOR RUTR"/>
    <property type="match status" value="1"/>
</dbReference>
<protein>
    <submittedName>
        <fullName evidence="7">TetR/AcrR family transcriptional regulator</fullName>
    </submittedName>
</protein>
<dbReference type="InterPro" id="IPR001647">
    <property type="entry name" value="HTH_TetR"/>
</dbReference>
<evidence type="ECO:0000259" key="6">
    <source>
        <dbReference type="PROSITE" id="PS50977"/>
    </source>
</evidence>
<dbReference type="InterPro" id="IPR036271">
    <property type="entry name" value="Tet_transcr_reg_TetR-rel_C_sf"/>
</dbReference>
<dbReference type="Gene3D" id="1.10.10.60">
    <property type="entry name" value="Homeodomain-like"/>
    <property type="match status" value="1"/>
</dbReference>
<feature type="domain" description="HTH tetR-type" evidence="6">
    <location>
        <begin position="23"/>
        <end position="83"/>
    </location>
</feature>
<accession>A0A7X6D1Z2</accession>
<dbReference type="Pfam" id="PF16859">
    <property type="entry name" value="TetR_C_11"/>
    <property type="match status" value="1"/>
</dbReference>
<dbReference type="PANTHER" id="PTHR30055:SF149">
    <property type="entry name" value="TETR-FAMILY TRANSCRIPTIONAL REGULATOR"/>
    <property type="match status" value="1"/>
</dbReference>
<evidence type="ECO:0000313" key="8">
    <source>
        <dbReference type="Proteomes" id="UP000578686"/>
    </source>
</evidence>
<evidence type="ECO:0000256" key="4">
    <source>
        <dbReference type="PROSITE-ProRule" id="PRU00335"/>
    </source>
</evidence>
<comment type="caution">
    <text evidence="7">The sequence shown here is derived from an EMBL/GenBank/DDBJ whole genome shotgun (WGS) entry which is preliminary data.</text>
</comment>
<sequence length="210" mass="23130">MTEQPGATAPRAGGRSGRTKLTEEREQELYEAVLAELRERGYEALTMDAVAARSRSSKATLYRQWQSKARLVTSALRHTKRLSLDDVDTGSLSGDFREMCGRVGTEATDDTAVIHALSHACRNDPDLHLAVRQAIIDPEIEVLDRALRRAEERGELAPGNPAVEFVVHSIIGALIARPLMEGRYADPDFLRRFADTMIIPLLLPEPATAG</sequence>
<keyword evidence="8" id="KW-1185">Reference proteome</keyword>
<proteinExistence type="predicted"/>
<reference evidence="7 8" key="1">
    <citation type="submission" date="2020-03" db="EMBL/GenBank/DDBJ databases">
        <title>Draft genome of Streptomyces sp. ventii, isolated from the Axial Seamount in the Pacific Ocean, and resequencing of the two type strains Streptomyces lonarensis strain NCL 716 and Streptomyces bohaiensis strain 11A07.</title>
        <authorList>
            <person name="Loughran R.M."/>
            <person name="Pfannmuller K.M."/>
            <person name="Wasson B.J."/>
            <person name="Deadmond M.C."/>
            <person name="Paddock B.E."/>
            <person name="Koyack M.J."/>
            <person name="Gallegos D.A."/>
            <person name="Mitchell E.A."/>
            <person name="Ushijima B."/>
            <person name="Saw J.H."/>
            <person name="Mcphail K.L."/>
            <person name="Videau P."/>
        </authorList>
    </citation>
    <scope>NUCLEOTIDE SEQUENCE [LARGE SCALE GENOMIC DNA]</scope>
    <source>
        <strain evidence="7 8">NCL716</strain>
    </source>
</reference>
<dbReference type="Gene3D" id="1.10.357.10">
    <property type="entry name" value="Tetracycline Repressor, domain 2"/>
    <property type="match status" value="1"/>
</dbReference>
<evidence type="ECO:0000256" key="3">
    <source>
        <dbReference type="ARBA" id="ARBA00023163"/>
    </source>
</evidence>
<dbReference type="PROSITE" id="PS50977">
    <property type="entry name" value="HTH_TETR_2"/>
    <property type="match status" value="1"/>
</dbReference>
<feature type="region of interest" description="Disordered" evidence="5">
    <location>
        <begin position="1"/>
        <end position="25"/>
    </location>
</feature>
<dbReference type="AlphaFoldDB" id="A0A7X6D1Z2"/>
<dbReference type="GO" id="GO:0000976">
    <property type="term" value="F:transcription cis-regulatory region binding"/>
    <property type="evidence" value="ECO:0007669"/>
    <property type="project" value="TreeGrafter"/>
</dbReference>
<dbReference type="InterPro" id="IPR011075">
    <property type="entry name" value="TetR_C"/>
</dbReference>
<dbReference type="InterPro" id="IPR050109">
    <property type="entry name" value="HTH-type_TetR-like_transc_reg"/>
</dbReference>
<dbReference type="SUPFAM" id="SSF46689">
    <property type="entry name" value="Homeodomain-like"/>
    <property type="match status" value="1"/>
</dbReference>
<evidence type="ECO:0000313" key="7">
    <source>
        <dbReference type="EMBL" id="NJQ06657.1"/>
    </source>
</evidence>
<dbReference type="Proteomes" id="UP000578686">
    <property type="component" value="Unassembled WGS sequence"/>
</dbReference>
<dbReference type="GO" id="GO:0003700">
    <property type="term" value="F:DNA-binding transcription factor activity"/>
    <property type="evidence" value="ECO:0007669"/>
    <property type="project" value="TreeGrafter"/>
</dbReference>
<dbReference type="Pfam" id="PF00440">
    <property type="entry name" value="TetR_N"/>
    <property type="match status" value="1"/>
</dbReference>
<dbReference type="EMBL" id="JAAVJD010000099">
    <property type="protein sequence ID" value="NJQ06657.1"/>
    <property type="molecule type" value="Genomic_DNA"/>
</dbReference>
<name>A0A7X6D1Z2_9ACTN</name>
<keyword evidence="2 4" id="KW-0238">DNA-binding</keyword>
<dbReference type="InterPro" id="IPR009057">
    <property type="entry name" value="Homeodomain-like_sf"/>
</dbReference>
<evidence type="ECO:0000256" key="5">
    <source>
        <dbReference type="SAM" id="MobiDB-lite"/>
    </source>
</evidence>
<gene>
    <name evidence="7" type="ORF">HCN56_13955</name>
</gene>
<dbReference type="RefSeq" id="WP_167970976.1">
    <property type="nucleotide sequence ID" value="NZ_BHZG01000032.1"/>
</dbReference>
<organism evidence="7 8">
    <name type="scientific">Streptomyces lonarensis</name>
    <dbReference type="NCBI Taxonomy" id="700599"/>
    <lineage>
        <taxon>Bacteria</taxon>
        <taxon>Bacillati</taxon>
        <taxon>Actinomycetota</taxon>
        <taxon>Actinomycetes</taxon>
        <taxon>Kitasatosporales</taxon>
        <taxon>Streptomycetaceae</taxon>
        <taxon>Streptomyces</taxon>
    </lineage>
</organism>
<evidence type="ECO:0000256" key="2">
    <source>
        <dbReference type="ARBA" id="ARBA00023125"/>
    </source>
</evidence>
<dbReference type="SUPFAM" id="SSF48498">
    <property type="entry name" value="Tetracyclin repressor-like, C-terminal domain"/>
    <property type="match status" value="1"/>
</dbReference>